<accession>A0A139I3C9</accession>
<dbReference type="Proteomes" id="UP000073492">
    <property type="component" value="Unassembled WGS sequence"/>
</dbReference>
<sequence length="649" mass="71977">MVDSADLAKFSDHGELVPYAVRPYHETVEDFFSQPLEDMTKLWHYSPVYEKYFTQWTPSMFKALRKALHMCHADGAGHDVHLAILDTKLLSPNNLTVGRAALQHAFDGHSGGIPNSSSSAYLVYGIISQGAFCARPLKALNNKHVASGLGFRLHHRPLDILKTALHNTHLTLAIDVAKEFGKVFDSDGFALLVTVMAIATLCQDRDFSGPDEETLVAEIVTALQEFPIESDWKHDSTIMTAETHTFDQAADRGLRLLRLLADRRGTRRAVRSPSVVTTDLDSLAAGMLQVNLSGAMTDSQSLATHDSTSDFEPESPSSSVPEEFEDTRNDSADVATLLPARSMDNGTKRDLLEAQKYTPRYLFRGWYNGYGACGGYKGLNTVDAIIPLAYFEDRGAGAASIYDLSRDQLRQMCFRHLRTEKAADFKTELSSWASSLQVAMSFSKGLPASYISIIDTRALEHQNIIVHVPKLEFLQFWGLNPNEYPLEYLVHGIIDGSAHKAVALEAFSKIGIPIRRTWTFPEDITARGTIAAKTVADQYGPRFGAAVLIAILCNKQRSPDLWKSGIGPSNLTLVTSAISDYKVPQRLCADDTILKDLVYTRGYCDVEQMIRLLRAVVDWRHGKGARGRKQSAKWNDSATLVSDHFHTCF</sequence>
<evidence type="ECO:0000256" key="1">
    <source>
        <dbReference type="SAM" id="MobiDB-lite"/>
    </source>
</evidence>
<protein>
    <submittedName>
        <fullName evidence="2">Uncharacterized protein</fullName>
    </submittedName>
</protein>
<organism evidence="2 3">
    <name type="scientific">Pseudocercospora musae</name>
    <dbReference type="NCBI Taxonomy" id="113226"/>
    <lineage>
        <taxon>Eukaryota</taxon>
        <taxon>Fungi</taxon>
        <taxon>Dikarya</taxon>
        <taxon>Ascomycota</taxon>
        <taxon>Pezizomycotina</taxon>
        <taxon>Dothideomycetes</taxon>
        <taxon>Dothideomycetidae</taxon>
        <taxon>Mycosphaerellales</taxon>
        <taxon>Mycosphaerellaceae</taxon>
        <taxon>Pseudocercospora</taxon>
    </lineage>
</organism>
<evidence type="ECO:0000313" key="2">
    <source>
        <dbReference type="EMBL" id="KXT09201.1"/>
    </source>
</evidence>
<reference evidence="2 3" key="1">
    <citation type="submission" date="2015-07" db="EMBL/GenBank/DDBJ databases">
        <title>Comparative genomics of the Sigatoka disease complex on banana suggests a link between parallel evolutionary changes in Pseudocercospora fijiensis and Pseudocercospora eumusae and increased virulence on the banana host.</title>
        <authorList>
            <person name="Chang T.-C."/>
            <person name="Salvucci A."/>
            <person name="Crous P.W."/>
            <person name="Stergiopoulos I."/>
        </authorList>
    </citation>
    <scope>NUCLEOTIDE SEQUENCE [LARGE SCALE GENOMIC DNA]</scope>
    <source>
        <strain evidence="2 3">CBS 116634</strain>
    </source>
</reference>
<feature type="region of interest" description="Disordered" evidence="1">
    <location>
        <begin position="298"/>
        <end position="330"/>
    </location>
</feature>
<dbReference type="OrthoDB" id="3633938at2759"/>
<comment type="caution">
    <text evidence="2">The sequence shown here is derived from an EMBL/GenBank/DDBJ whole genome shotgun (WGS) entry which is preliminary data.</text>
</comment>
<evidence type="ECO:0000313" key="3">
    <source>
        <dbReference type="Proteomes" id="UP000073492"/>
    </source>
</evidence>
<proteinExistence type="predicted"/>
<dbReference type="EMBL" id="LFZO01000361">
    <property type="protein sequence ID" value="KXT09201.1"/>
    <property type="molecule type" value="Genomic_DNA"/>
</dbReference>
<name>A0A139I3C9_9PEZI</name>
<keyword evidence="3" id="KW-1185">Reference proteome</keyword>
<dbReference type="AlphaFoldDB" id="A0A139I3C9"/>
<gene>
    <name evidence="2" type="ORF">AC579_3512</name>
</gene>